<name>A0A8H5CPV0_9AGAR</name>
<dbReference type="OrthoDB" id="5562739at2759"/>
<dbReference type="SUPFAM" id="SSF54616">
    <property type="entry name" value="DNA-binding domain of Mlu1-box binding protein MBP1"/>
    <property type="match status" value="1"/>
</dbReference>
<evidence type="ECO:0000256" key="1">
    <source>
        <dbReference type="SAM" id="MobiDB-lite"/>
    </source>
</evidence>
<feature type="region of interest" description="Disordered" evidence="1">
    <location>
        <begin position="325"/>
        <end position="422"/>
    </location>
</feature>
<dbReference type="Gene3D" id="3.10.260.10">
    <property type="entry name" value="Transcription regulator HTH, APSES-type DNA-binding domain"/>
    <property type="match status" value="1"/>
</dbReference>
<dbReference type="Proteomes" id="UP000518752">
    <property type="component" value="Unassembled WGS sequence"/>
</dbReference>
<sequence>MTSGMLQENAVNAPPGVGPKFRPYASSNHHVTKGRYITSNDPRGYIPVYEYPLNGQWIMMDIDDGYILWTGIWKALGNSKGIVDIYFDVFTPAPHIATRQADIVKMIDSQPDLAQLIRRVRGGYLKIQGTWMPYEVALRLARRVAWPIREDLVPLFGLTTSQAMVKSSLLRQVGDAHLESPACPTYQLPPIHPAYSSYPPQFSHFNTHPRAEESSYLDSNSQRPPSRAYARYSPYSNHQSPPVVTARPPQPKLHIPEFSGGKQAPVPAHETIHLPPISPATFNSRSAAGGYALPPISALEDLRGVDVNDSAAVLRRLSEDDGEKWPARTFAQSSSSSSSSSPWPTAPAHASFPLSSTTSTSSSSSLTHRFSEPAIKHPRIHSQSSRDRLSVSSDDSFFSSQHPSPISPPSTSPSTPVTPQSVPFSTPLPVLWERECNGRHAVGLGCQEEHEDESPHSLSASRQSISNMDLDLDGRDRESSVRVEYRRYSDNRQPPHRPW</sequence>
<feature type="region of interest" description="Disordered" evidence="1">
    <location>
        <begin position="202"/>
        <end position="278"/>
    </location>
</feature>
<dbReference type="InterPro" id="IPR051642">
    <property type="entry name" value="SWI6-like"/>
</dbReference>
<dbReference type="PANTHER" id="PTHR43828:SF5">
    <property type="entry name" value="TRANSCRIPTIONAL REPRESSOR XBP1"/>
    <property type="match status" value="1"/>
</dbReference>
<feature type="compositionally biased region" description="Basic and acidic residues" evidence="1">
    <location>
        <begin position="472"/>
        <end position="490"/>
    </location>
</feature>
<feature type="region of interest" description="Disordered" evidence="1">
    <location>
        <begin position="443"/>
        <end position="499"/>
    </location>
</feature>
<accession>A0A8H5CPV0</accession>
<dbReference type="GO" id="GO:0000981">
    <property type="term" value="F:DNA-binding transcription factor activity, RNA polymerase II-specific"/>
    <property type="evidence" value="ECO:0007669"/>
    <property type="project" value="UniProtKB-ARBA"/>
</dbReference>
<gene>
    <name evidence="3" type="ORF">D9757_014206</name>
</gene>
<dbReference type="AlphaFoldDB" id="A0A8H5CPV0"/>
<dbReference type="GO" id="GO:0033309">
    <property type="term" value="C:SBF transcription complex"/>
    <property type="evidence" value="ECO:0007669"/>
    <property type="project" value="TreeGrafter"/>
</dbReference>
<feature type="compositionally biased region" description="Low complexity" evidence="1">
    <location>
        <begin position="390"/>
        <end position="404"/>
    </location>
</feature>
<protein>
    <recommendedName>
        <fullName evidence="2">HTH APSES-type domain-containing protein</fullName>
    </recommendedName>
</protein>
<dbReference type="PANTHER" id="PTHR43828">
    <property type="entry name" value="ASPARAGINASE"/>
    <property type="match status" value="1"/>
</dbReference>
<proteinExistence type="predicted"/>
<comment type="caution">
    <text evidence="3">The sequence shown here is derived from an EMBL/GenBank/DDBJ whole genome shotgun (WGS) entry which is preliminary data.</text>
</comment>
<organism evidence="3 4">
    <name type="scientific">Collybiopsis confluens</name>
    <dbReference type="NCBI Taxonomy" id="2823264"/>
    <lineage>
        <taxon>Eukaryota</taxon>
        <taxon>Fungi</taxon>
        <taxon>Dikarya</taxon>
        <taxon>Basidiomycota</taxon>
        <taxon>Agaricomycotina</taxon>
        <taxon>Agaricomycetes</taxon>
        <taxon>Agaricomycetidae</taxon>
        <taxon>Agaricales</taxon>
        <taxon>Marasmiineae</taxon>
        <taxon>Omphalotaceae</taxon>
        <taxon>Collybiopsis</taxon>
    </lineage>
</organism>
<dbReference type="GO" id="GO:0030907">
    <property type="term" value="C:MBF transcription complex"/>
    <property type="evidence" value="ECO:0007669"/>
    <property type="project" value="TreeGrafter"/>
</dbReference>
<feature type="compositionally biased region" description="Polar residues" evidence="1">
    <location>
        <begin position="456"/>
        <end position="467"/>
    </location>
</feature>
<dbReference type="PROSITE" id="PS51299">
    <property type="entry name" value="HTH_APSES"/>
    <property type="match status" value="1"/>
</dbReference>
<evidence type="ECO:0000313" key="3">
    <source>
        <dbReference type="EMBL" id="KAF5345660.1"/>
    </source>
</evidence>
<dbReference type="InterPro" id="IPR036887">
    <property type="entry name" value="HTH_APSES_sf"/>
</dbReference>
<dbReference type="GO" id="GO:0003677">
    <property type="term" value="F:DNA binding"/>
    <property type="evidence" value="ECO:0007669"/>
    <property type="project" value="InterPro"/>
</dbReference>
<feature type="compositionally biased region" description="Low complexity" evidence="1">
    <location>
        <begin position="354"/>
        <end position="367"/>
    </location>
</feature>
<reference evidence="3 4" key="1">
    <citation type="journal article" date="2020" name="ISME J.">
        <title>Uncovering the hidden diversity of litter-decomposition mechanisms in mushroom-forming fungi.</title>
        <authorList>
            <person name="Floudas D."/>
            <person name="Bentzer J."/>
            <person name="Ahren D."/>
            <person name="Johansson T."/>
            <person name="Persson P."/>
            <person name="Tunlid A."/>
        </authorList>
    </citation>
    <scope>NUCLEOTIDE SEQUENCE [LARGE SCALE GENOMIC DNA]</scope>
    <source>
        <strain evidence="3 4">CBS 406.79</strain>
    </source>
</reference>
<feature type="compositionally biased region" description="Low complexity" evidence="1">
    <location>
        <begin position="412"/>
        <end position="422"/>
    </location>
</feature>
<dbReference type="EMBL" id="JAACJN010000372">
    <property type="protein sequence ID" value="KAF5345660.1"/>
    <property type="molecule type" value="Genomic_DNA"/>
</dbReference>
<feature type="domain" description="HTH APSES-type" evidence="2">
    <location>
        <begin position="35"/>
        <end position="168"/>
    </location>
</feature>
<dbReference type="InterPro" id="IPR003163">
    <property type="entry name" value="Tscrpt_reg_HTH_APSES-type"/>
</dbReference>
<evidence type="ECO:0000313" key="4">
    <source>
        <dbReference type="Proteomes" id="UP000518752"/>
    </source>
</evidence>
<evidence type="ECO:0000259" key="2">
    <source>
        <dbReference type="PROSITE" id="PS51299"/>
    </source>
</evidence>
<keyword evidence="4" id="KW-1185">Reference proteome</keyword>